<dbReference type="GO" id="GO:0140359">
    <property type="term" value="F:ABC-type transporter activity"/>
    <property type="evidence" value="ECO:0007669"/>
    <property type="project" value="InterPro"/>
</dbReference>
<proteinExistence type="predicted"/>
<dbReference type="InterPro" id="IPR039421">
    <property type="entry name" value="Type_1_exporter"/>
</dbReference>
<dbReference type="SUPFAM" id="SSF90123">
    <property type="entry name" value="ABC transporter transmembrane region"/>
    <property type="match status" value="1"/>
</dbReference>
<gene>
    <name evidence="14" type="ORF">AAM4_1363</name>
</gene>
<dbReference type="InterPro" id="IPR005074">
    <property type="entry name" value="Peptidase_C39"/>
</dbReference>
<evidence type="ECO:0000256" key="3">
    <source>
        <dbReference type="ARBA" id="ARBA00022741"/>
    </source>
</evidence>
<evidence type="ECO:0000313" key="14">
    <source>
        <dbReference type="EMBL" id="CED91195.1"/>
    </source>
</evidence>
<evidence type="ECO:0000256" key="9">
    <source>
        <dbReference type="ARBA" id="ARBA00043264"/>
    </source>
</evidence>
<evidence type="ECO:0000256" key="8">
    <source>
        <dbReference type="ARBA" id="ARBA00023136"/>
    </source>
</evidence>
<keyword evidence="7 10" id="KW-1133">Transmembrane helix</keyword>
<dbReference type="SUPFAM" id="SSF52540">
    <property type="entry name" value="P-loop containing nucleoside triphosphate hydrolases"/>
    <property type="match status" value="1"/>
</dbReference>
<evidence type="ECO:0000256" key="4">
    <source>
        <dbReference type="ARBA" id="ARBA00022807"/>
    </source>
</evidence>
<name>A0A1L7RBE1_9ACTO</name>
<dbReference type="CDD" id="cd03228">
    <property type="entry name" value="ABCC_MRP_Like"/>
    <property type="match status" value="1"/>
</dbReference>
<reference evidence="14" key="1">
    <citation type="submission" date="2014-07" db="EMBL/GenBank/DDBJ databases">
        <authorList>
            <person name="Zhang J.E."/>
            <person name="Yang H."/>
            <person name="Guo J."/>
            <person name="Deng Z."/>
            <person name="Luo H."/>
            <person name="Luo M."/>
            <person name="Zhao B."/>
        </authorList>
    </citation>
    <scope>NUCLEOTIDE SEQUENCE</scope>
    <source>
        <strain evidence="14">AM4</strain>
    </source>
</reference>
<protein>
    <submittedName>
        <fullName evidence="14">Transport/processing ATP-binding protein ComA</fullName>
    </submittedName>
</protein>
<keyword evidence="2 10" id="KW-0812">Transmembrane</keyword>
<dbReference type="Pfam" id="PF03412">
    <property type="entry name" value="Peptidase_C39"/>
    <property type="match status" value="1"/>
</dbReference>
<dbReference type="GO" id="GO:0016887">
    <property type="term" value="F:ATP hydrolysis activity"/>
    <property type="evidence" value="ECO:0007669"/>
    <property type="project" value="InterPro"/>
</dbReference>
<dbReference type="PROSITE" id="PS50929">
    <property type="entry name" value="ABC_TM1F"/>
    <property type="match status" value="1"/>
</dbReference>
<dbReference type="PROSITE" id="PS00211">
    <property type="entry name" value="ABC_TRANSPORTER_1"/>
    <property type="match status" value="1"/>
</dbReference>
<dbReference type="GO" id="GO:0015031">
    <property type="term" value="P:protein transport"/>
    <property type="evidence" value="ECO:0007669"/>
    <property type="project" value="UniProtKB-KW"/>
</dbReference>
<evidence type="ECO:0000256" key="5">
    <source>
        <dbReference type="ARBA" id="ARBA00022840"/>
    </source>
</evidence>
<dbReference type="GO" id="GO:0043213">
    <property type="term" value="P:bacteriocin transport"/>
    <property type="evidence" value="ECO:0007669"/>
    <property type="project" value="UniProtKB-KW"/>
</dbReference>
<keyword evidence="6" id="KW-0813">Transport</keyword>
<evidence type="ECO:0000259" key="11">
    <source>
        <dbReference type="PROSITE" id="PS50893"/>
    </source>
</evidence>
<keyword evidence="9" id="KW-0080">Bacteriocin transport</keyword>
<comment type="subcellular location">
    <subcellularLocation>
        <location evidence="1">Cell membrane</location>
        <topology evidence="1">Multi-pass membrane protein</topology>
    </subcellularLocation>
</comment>
<dbReference type="InterPro" id="IPR017871">
    <property type="entry name" value="ABC_transporter-like_CS"/>
</dbReference>
<dbReference type="Gene3D" id="3.90.70.10">
    <property type="entry name" value="Cysteine proteinases"/>
    <property type="match status" value="1"/>
</dbReference>
<dbReference type="PANTHER" id="PTHR24221:SF654">
    <property type="entry name" value="ATP-BINDING CASSETTE SUB-FAMILY B MEMBER 6"/>
    <property type="match status" value="1"/>
</dbReference>
<feature type="domain" description="Peptidase C39" evidence="13">
    <location>
        <begin position="12"/>
        <end position="134"/>
    </location>
</feature>
<dbReference type="InterPro" id="IPR036640">
    <property type="entry name" value="ABC1_TM_sf"/>
</dbReference>
<dbReference type="GO" id="GO:0008234">
    <property type="term" value="F:cysteine-type peptidase activity"/>
    <property type="evidence" value="ECO:0007669"/>
    <property type="project" value="UniProtKB-KW"/>
</dbReference>
<dbReference type="PROSITE" id="PS50990">
    <property type="entry name" value="PEPTIDASE_C39"/>
    <property type="match status" value="1"/>
</dbReference>
<keyword evidence="3" id="KW-0547">Nucleotide-binding</keyword>
<feature type="transmembrane region" description="Helical" evidence="10">
    <location>
        <begin position="310"/>
        <end position="327"/>
    </location>
</feature>
<dbReference type="AlphaFoldDB" id="A0A1L7RBE1"/>
<dbReference type="InterPro" id="IPR027417">
    <property type="entry name" value="P-loop_NTPase"/>
</dbReference>
<evidence type="ECO:0000256" key="10">
    <source>
        <dbReference type="SAM" id="Phobius"/>
    </source>
</evidence>
<dbReference type="RefSeq" id="WP_210579991.1">
    <property type="nucleotide sequence ID" value="NZ_LK995497.1"/>
</dbReference>
<keyword evidence="4" id="KW-0645">Protease</keyword>
<dbReference type="Gene3D" id="3.40.50.300">
    <property type="entry name" value="P-loop containing nucleotide triphosphate hydrolases"/>
    <property type="match status" value="1"/>
</dbReference>
<dbReference type="InterPro" id="IPR003593">
    <property type="entry name" value="AAA+_ATPase"/>
</dbReference>
<keyword evidence="8 10" id="KW-0472">Membrane</keyword>
<keyword evidence="4" id="KW-0378">Hydrolase</keyword>
<dbReference type="GO" id="GO:0034040">
    <property type="term" value="F:ATPase-coupled lipid transmembrane transporter activity"/>
    <property type="evidence" value="ECO:0007669"/>
    <property type="project" value="TreeGrafter"/>
</dbReference>
<dbReference type="GO" id="GO:0005886">
    <property type="term" value="C:plasma membrane"/>
    <property type="evidence" value="ECO:0007669"/>
    <property type="project" value="UniProtKB-SubCell"/>
</dbReference>
<evidence type="ECO:0000259" key="13">
    <source>
        <dbReference type="PROSITE" id="PS50990"/>
    </source>
</evidence>
<dbReference type="GO" id="GO:0006508">
    <property type="term" value="P:proteolysis"/>
    <property type="evidence" value="ECO:0007669"/>
    <property type="project" value="InterPro"/>
</dbReference>
<accession>A0A1L7RBE1</accession>
<sequence>MSFRRVPFVRFQQSETDCGIACVSMLLASFGRRASMENLRDMVSWGRDGTSVAAITELLEGLGVRYAVESIDDIGYFRRDDFEGPCMVHWRFSHWVVVEGAGRKGFSVVDPQRGRYMVSPEEYSSSFTGILIRIVGTDYERVGRLARLRLLISRMRSIGGVFIPFVDRKRLGLSVAAALIVQAIPGLGAWLTATLFSRMSVGLDRDTAITCCLSLLAFGIGSGLAMFSRGIASAQLGADLRMSIGVRLLSAFLNASFRYVQGRSIGDVVNRIVGVQVVQNLLSNVLLTVMFDLTSTVVYVVALLLLWTEAGVYVCLLLVAYAVFLFFSGRRMYHLSVASVNAASTAQSELVGICSAAEAIKLAQAERRISSNWRFTLGQEVFREYRFLRFQAMLQAVGVFVQQVLPLCILVYGVFRFTQGSVSIGLIAGVNSLLGSLFGSAMMISYTAQQILSSGVVLERVRDLLHAPQEISRDMFSEGIGAATFSQSLTLSHVVKRYGGSSYPVLSDVSLTVRPGDFIGIKGRTGAGKTTLLRTIVCLEDIDGGDIRFDGVSKDELTVMSVRSLFGVVSQEPQIMAGSLRYNLTLGVDGVFSDDLLFEALEVVELAQEVRMMPMGLDTVIGDSGAGLSGGQCQRLAIGRAVLRDCSVLVLDEATSALDLSTEVAVVSKLRRRGVAVICATHRDSTLRSADAVYELAGGKLTRVCLC</sequence>
<feature type="transmembrane region" description="Helical" evidence="10">
    <location>
        <begin position="208"/>
        <end position="228"/>
    </location>
</feature>
<feature type="transmembrane region" description="Helical" evidence="10">
    <location>
        <begin position="172"/>
        <end position="196"/>
    </location>
</feature>
<feature type="domain" description="ABC transmembrane type-1" evidence="12">
    <location>
        <begin position="173"/>
        <end position="453"/>
    </location>
</feature>
<dbReference type="GO" id="GO:0005524">
    <property type="term" value="F:ATP binding"/>
    <property type="evidence" value="ECO:0007669"/>
    <property type="project" value="UniProtKB-KW"/>
</dbReference>
<keyword evidence="6" id="KW-0653">Protein transport</keyword>
<organism evidence="14">
    <name type="scientific">Actinomyces succiniciruminis</name>
    <dbReference type="NCBI Taxonomy" id="1522002"/>
    <lineage>
        <taxon>Bacteria</taxon>
        <taxon>Bacillati</taxon>
        <taxon>Actinomycetota</taxon>
        <taxon>Actinomycetes</taxon>
        <taxon>Actinomycetales</taxon>
        <taxon>Actinomycetaceae</taxon>
        <taxon>Actinomyces</taxon>
    </lineage>
</organism>
<evidence type="ECO:0000256" key="7">
    <source>
        <dbReference type="ARBA" id="ARBA00022989"/>
    </source>
</evidence>
<feature type="domain" description="ABC transporter" evidence="11">
    <location>
        <begin position="489"/>
        <end position="706"/>
    </location>
</feature>
<evidence type="ECO:0000259" key="12">
    <source>
        <dbReference type="PROSITE" id="PS50929"/>
    </source>
</evidence>
<evidence type="ECO:0000256" key="2">
    <source>
        <dbReference type="ARBA" id="ARBA00022692"/>
    </source>
</evidence>
<dbReference type="Gene3D" id="1.20.1560.10">
    <property type="entry name" value="ABC transporter type 1, transmembrane domain"/>
    <property type="match status" value="1"/>
</dbReference>
<dbReference type="Pfam" id="PF00005">
    <property type="entry name" value="ABC_tran"/>
    <property type="match status" value="1"/>
</dbReference>
<dbReference type="PROSITE" id="PS50893">
    <property type="entry name" value="ABC_TRANSPORTER_2"/>
    <property type="match status" value="1"/>
</dbReference>
<dbReference type="InterPro" id="IPR003439">
    <property type="entry name" value="ABC_transporter-like_ATP-bd"/>
</dbReference>
<dbReference type="InterPro" id="IPR011527">
    <property type="entry name" value="ABC1_TM_dom"/>
</dbReference>
<feature type="transmembrane region" description="Helical" evidence="10">
    <location>
        <begin position="281"/>
        <end position="304"/>
    </location>
</feature>
<dbReference type="Pfam" id="PF00664">
    <property type="entry name" value="ABC_membrane"/>
    <property type="match status" value="1"/>
</dbReference>
<evidence type="ECO:0000256" key="1">
    <source>
        <dbReference type="ARBA" id="ARBA00004651"/>
    </source>
</evidence>
<keyword evidence="5 14" id="KW-0067">ATP-binding</keyword>
<dbReference type="EMBL" id="LK995497">
    <property type="protein sequence ID" value="CED91195.1"/>
    <property type="molecule type" value="Genomic_DNA"/>
</dbReference>
<evidence type="ECO:0000256" key="6">
    <source>
        <dbReference type="ARBA" id="ARBA00022927"/>
    </source>
</evidence>
<feature type="transmembrane region" description="Helical" evidence="10">
    <location>
        <begin position="392"/>
        <end position="415"/>
    </location>
</feature>
<keyword evidence="4" id="KW-0788">Thiol protease</keyword>
<feature type="transmembrane region" description="Helical" evidence="10">
    <location>
        <begin position="421"/>
        <end position="444"/>
    </location>
</feature>
<dbReference type="SMART" id="SM00382">
    <property type="entry name" value="AAA"/>
    <property type="match status" value="1"/>
</dbReference>
<dbReference type="PANTHER" id="PTHR24221">
    <property type="entry name" value="ATP-BINDING CASSETTE SUB-FAMILY B"/>
    <property type="match status" value="1"/>
</dbReference>